<gene>
    <name evidence="1" type="ORF">MLD38_006753</name>
</gene>
<accession>A0ACB9RQS3</accession>
<reference evidence="2" key="1">
    <citation type="journal article" date="2023" name="Front. Plant Sci.">
        <title>Chromosomal-level genome assembly of Melastoma candidum provides insights into trichome evolution.</title>
        <authorList>
            <person name="Zhong Y."/>
            <person name="Wu W."/>
            <person name="Sun C."/>
            <person name="Zou P."/>
            <person name="Liu Y."/>
            <person name="Dai S."/>
            <person name="Zhou R."/>
        </authorList>
    </citation>
    <scope>NUCLEOTIDE SEQUENCE [LARGE SCALE GENOMIC DNA]</scope>
</reference>
<evidence type="ECO:0000313" key="1">
    <source>
        <dbReference type="EMBL" id="KAI4380576.1"/>
    </source>
</evidence>
<sequence length="66" mass="7334">MLTVQVSSRLWQVARMYYGSTAGRLPAWKHSRVKNSSGTSHLLTLPKSSTMTITFLLLSLLGDPQI</sequence>
<evidence type="ECO:0000313" key="2">
    <source>
        <dbReference type="Proteomes" id="UP001057402"/>
    </source>
</evidence>
<comment type="caution">
    <text evidence="1">The sequence shown here is derived from an EMBL/GenBank/DDBJ whole genome shotgun (WGS) entry which is preliminary data.</text>
</comment>
<dbReference type="Proteomes" id="UP001057402">
    <property type="component" value="Chromosome 3"/>
</dbReference>
<keyword evidence="2" id="KW-1185">Reference proteome</keyword>
<name>A0ACB9RQS3_9MYRT</name>
<dbReference type="EMBL" id="CM042882">
    <property type="protein sequence ID" value="KAI4380576.1"/>
    <property type="molecule type" value="Genomic_DNA"/>
</dbReference>
<organism evidence="1 2">
    <name type="scientific">Melastoma candidum</name>
    <dbReference type="NCBI Taxonomy" id="119954"/>
    <lineage>
        <taxon>Eukaryota</taxon>
        <taxon>Viridiplantae</taxon>
        <taxon>Streptophyta</taxon>
        <taxon>Embryophyta</taxon>
        <taxon>Tracheophyta</taxon>
        <taxon>Spermatophyta</taxon>
        <taxon>Magnoliopsida</taxon>
        <taxon>eudicotyledons</taxon>
        <taxon>Gunneridae</taxon>
        <taxon>Pentapetalae</taxon>
        <taxon>rosids</taxon>
        <taxon>malvids</taxon>
        <taxon>Myrtales</taxon>
        <taxon>Melastomataceae</taxon>
        <taxon>Melastomatoideae</taxon>
        <taxon>Melastomateae</taxon>
        <taxon>Melastoma</taxon>
    </lineage>
</organism>
<protein>
    <submittedName>
        <fullName evidence="1">Uncharacterized protein</fullName>
    </submittedName>
</protein>
<proteinExistence type="predicted"/>